<evidence type="ECO:0000256" key="1">
    <source>
        <dbReference type="SAM" id="Coils"/>
    </source>
</evidence>
<evidence type="ECO:0000256" key="2">
    <source>
        <dbReference type="SAM" id="MobiDB-lite"/>
    </source>
</evidence>
<feature type="region of interest" description="Disordered" evidence="2">
    <location>
        <begin position="132"/>
        <end position="151"/>
    </location>
</feature>
<feature type="region of interest" description="Disordered" evidence="2">
    <location>
        <begin position="163"/>
        <end position="206"/>
    </location>
</feature>
<feature type="compositionally biased region" description="Basic and acidic residues" evidence="2">
    <location>
        <begin position="171"/>
        <end position="180"/>
    </location>
</feature>
<dbReference type="AlphaFoldDB" id="A0A1T3CWJ2"/>
<gene>
    <name evidence="3" type="ORF">A0O28_0076700</name>
</gene>
<feature type="compositionally biased region" description="Polar residues" evidence="2">
    <location>
        <begin position="138"/>
        <end position="151"/>
    </location>
</feature>
<dbReference type="OrthoDB" id="4896814at2759"/>
<accession>A0A1T3CWJ2</accession>
<feature type="coiled-coil region" evidence="1">
    <location>
        <begin position="332"/>
        <end position="381"/>
    </location>
</feature>
<organism evidence="3 4">
    <name type="scientific">Trichoderma guizhouense</name>
    <dbReference type="NCBI Taxonomy" id="1491466"/>
    <lineage>
        <taxon>Eukaryota</taxon>
        <taxon>Fungi</taxon>
        <taxon>Dikarya</taxon>
        <taxon>Ascomycota</taxon>
        <taxon>Pezizomycotina</taxon>
        <taxon>Sordariomycetes</taxon>
        <taxon>Hypocreomycetidae</taxon>
        <taxon>Hypocreales</taxon>
        <taxon>Hypocreaceae</taxon>
        <taxon>Trichoderma</taxon>
    </lineage>
</organism>
<reference evidence="3 4" key="1">
    <citation type="submission" date="2016-04" db="EMBL/GenBank/DDBJ databases">
        <title>Multiple horizontal gene transfer events from other fungi enriched the ability of the initially mycotrophic fungus Trichoderma (Ascomycota) to feed on dead plant biomass.</title>
        <authorList>
            <person name="Atanasova L."/>
            <person name="Chenthamara K."/>
            <person name="Zhang J."/>
            <person name="Grujic M."/>
            <person name="Henrissat B."/>
            <person name="Kuo A."/>
            <person name="Aertz A."/>
            <person name="Salamov A."/>
            <person name="Lipzen A."/>
            <person name="Labutti K."/>
            <person name="Barry K."/>
            <person name="Miao Y."/>
            <person name="Rahimi M.J."/>
            <person name="Shen Q."/>
            <person name="Grigoriev I.V."/>
            <person name="Kubicek C.P."/>
            <person name="Druzhinina I.S."/>
        </authorList>
    </citation>
    <scope>NUCLEOTIDE SEQUENCE [LARGE SCALE GENOMIC DNA]</scope>
    <source>
        <strain evidence="3 4">NJAU 4742</strain>
    </source>
</reference>
<protein>
    <submittedName>
        <fullName evidence="3">Uncharacterized protein</fullName>
    </submittedName>
</protein>
<keyword evidence="4" id="KW-1185">Reference proteome</keyword>
<evidence type="ECO:0000313" key="4">
    <source>
        <dbReference type="Proteomes" id="UP000191004"/>
    </source>
</evidence>
<feature type="region of interest" description="Disordered" evidence="2">
    <location>
        <begin position="248"/>
        <end position="272"/>
    </location>
</feature>
<dbReference type="Proteomes" id="UP000191004">
    <property type="component" value="Unassembled WGS sequence"/>
</dbReference>
<evidence type="ECO:0000313" key="3">
    <source>
        <dbReference type="EMBL" id="OPB45460.1"/>
    </source>
</evidence>
<name>A0A1T3CWJ2_9HYPO</name>
<proteinExistence type="predicted"/>
<dbReference type="EMBL" id="LVVK01000005">
    <property type="protein sequence ID" value="OPB45460.1"/>
    <property type="molecule type" value="Genomic_DNA"/>
</dbReference>
<comment type="caution">
    <text evidence="3">The sequence shown here is derived from an EMBL/GenBank/DDBJ whole genome shotgun (WGS) entry which is preliminary data.</text>
</comment>
<keyword evidence="1" id="KW-0175">Coiled coil</keyword>
<dbReference type="Gene3D" id="1.20.5.300">
    <property type="match status" value="1"/>
</dbReference>
<sequence>MVASIKTRPPRLEIEDLEIQESDPRYDAAVRCVRIYWKQATRLTCAQRTRFLGFLKTGGEVDYLSKPSVTSHILYTSARNYQGKIPTEDIRWSDYMFLLSLYGNLPADFVAAVKERYYSANILDFTEEYRSYHPEPTPRSQEITTESIKNRQPINIDLTLNNEISNKKPNASRDWKKDSGESIAPRHQQNATHVQKKNGLFAAPKPIPRQHIAIITPKDDEVGASTSQQQDNIPLRHKNVVMPATINSQQQDTTPAQENGDETSASISQNENTTAAGTQFSPEALANTEHAVPEAWNIDNIVGILSLQNKKRLCPAPESSSKRAKLDGNEILEKVNERAENIQQAMDKLQCNHDSKLQEVREAVEQNNQALEDMRSELRKFMSAVATTLRNIQERLEE</sequence>